<reference evidence="1" key="1">
    <citation type="journal article" date="2014" name="Front. Microbiol.">
        <title>High frequency of phylogenetically diverse reductive dehalogenase-homologous genes in deep subseafloor sedimentary metagenomes.</title>
        <authorList>
            <person name="Kawai M."/>
            <person name="Futagami T."/>
            <person name="Toyoda A."/>
            <person name="Takaki Y."/>
            <person name="Nishi S."/>
            <person name="Hori S."/>
            <person name="Arai W."/>
            <person name="Tsubouchi T."/>
            <person name="Morono Y."/>
            <person name="Uchiyama I."/>
            <person name="Ito T."/>
            <person name="Fujiyama A."/>
            <person name="Inagaki F."/>
            <person name="Takami H."/>
        </authorList>
    </citation>
    <scope>NUCLEOTIDE SEQUENCE</scope>
    <source>
        <strain evidence="1">Expedition CK06-06</strain>
    </source>
</reference>
<comment type="caution">
    <text evidence="1">The sequence shown here is derived from an EMBL/GenBank/DDBJ whole genome shotgun (WGS) entry which is preliminary data.</text>
</comment>
<name>X0XLJ5_9ZZZZ</name>
<accession>X0XLJ5</accession>
<dbReference type="EMBL" id="BARS01059295">
    <property type="protein sequence ID" value="GAG44045.1"/>
    <property type="molecule type" value="Genomic_DNA"/>
</dbReference>
<feature type="non-terminal residue" evidence="1">
    <location>
        <position position="1"/>
    </location>
</feature>
<feature type="non-terminal residue" evidence="1">
    <location>
        <position position="54"/>
    </location>
</feature>
<sequence>ECVKFMNSLKVDDSCRRDIRQELLRIFKCAHKWEGVAVPDIDTVKVEKRIVRVL</sequence>
<proteinExistence type="predicted"/>
<organism evidence="1">
    <name type="scientific">marine sediment metagenome</name>
    <dbReference type="NCBI Taxonomy" id="412755"/>
    <lineage>
        <taxon>unclassified sequences</taxon>
        <taxon>metagenomes</taxon>
        <taxon>ecological metagenomes</taxon>
    </lineage>
</organism>
<protein>
    <submittedName>
        <fullName evidence="1">Uncharacterized protein</fullName>
    </submittedName>
</protein>
<evidence type="ECO:0000313" key="1">
    <source>
        <dbReference type="EMBL" id="GAG44045.1"/>
    </source>
</evidence>
<dbReference type="AlphaFoldDB" id="X0XLJ5"/>
<gene>
    <name evidence="1" type="ORF">S01H1_85978</name>
</gene>